<comment type="similarity">
    <text evidence="1">Belongs to the ROK (NagC/XylR) family.</text>
</comment>
<dbReference type="Proteomes" id="UP001316087">
    <property type="component" value="Unassembled WGS sequence"/>
</dbReference>
<accession>A0ABS9UFG4</accession>
<dbReference type="SUPFAM" id="SSF53067">
    <property type="entry name" value="Actin-like ATPase domain"/>
    <property type="match status" value="1"/>
</dbReference>
<dbReference type="EMBL" id="JAKZFC010000006">
    <property type="protein sequence ID" value="MCH7323101.1"/>
    <property type="molecule type" value="Genomic_DNA"/>
</dbReference>
<dbReference type="PANTHER" id="PTHR18964:SF149">
    <property type="entry name" value="BIFUNCTIONAL UDP-N-ACETYLGLUCOSAMINE 2-EPIMERASE_N-ACETYLMANNOSAMINE KINASE"/>
    <property type="match status" value="1"/>
</dbReference>
<name>A0ABS9UFG4_9BACL</name>
<gene>
    <name evidence="2" type="ORF">LZ480_14575</name>
</gene>
<sequence>MWILSADIGGTKLALAISKQEQPEKLINELEIASPQQSEALFEAMIEGFNELLQGHEGEVVKVAVGLPGILNLQQGMVVYQQNLPWRDFPLVARLQEVYPSAVIRMETDMMTAANGEYKIRHFEQETLIYLTVSTGIACCSIHEGKFLRGAGIPGEVGFSLTTKGAFFEDVCAGPGLTKWLQEKTNRKDTLQQFFESYYAQDDKVVPIIKQWQQELAQKIHSFILLLDPHVVVLGGGVMNHHPQMVSEIAQEVDNCFTLPFFDHKKGRVQASINKGHAGLIGAALL</sequence>
<evidence type="ECO:0000256" key="1">
    <source>
        <dbReference type="ARBA" id="ARBA00006479"/>
    </source>
</evidence>
<dbReference type="RefSeq" id="WP_241370276.1">
    <property type="nucleotide sequence ID" value="NZ_JAKZFC010000006.1"/>
</dbReference>
<reference evidence="2 3" key="1">
    <citation type="submission" date="2022-03" db="EMBL/GenBank/DDBJ databases">
        <authorList>
            <person name="Jo J.-H."/>
            <person name="Im W.-T."/>
        </authorList>
    </citation>
    <scope>NUCLEOTIDE SEQUENCE [LARGE SCALE GENOMIC DNA]</scope>
    <source>
        <strain evidence="2 3">MA9</strain>
    </source>
</reference>
<evidence type="ECO:0000313" key="3">
    <source>
        <dbReference type="Proteomes" id="UP001316087"/>
    </source>
</evidence>
<dbReference type="InterPro" id="IPR000600">
    <property type="entry name" value="ROK"/>
</dbReference>
<proteinExistence type="inferred from homology"/>
<dbReference type="Gene3D" id="3.30.420.40">
    <property type="match status" value="2"/>
</dbReference>
<dbReference type="InterPro" id="IPR043129">
    <property type="entry name" value="ATPase_NBD"/>
</dbReference>
<keyword evidence="3" id="KW-1185">Reference proteome</keyword>
<dbReference type="PANTHER" id="PTHR18964">
    <property type="entry name" value="ROK (REPRESSOR, ORF, KINASE) FAMILY"/>
    <property type="match status" value="1"/>
</dbReference>
<organism evidence="2 3">
    <name type="scientific">Solibacillus palustris</name>
    <dbReference type="NCBI Taxonomy" id="2908203"/>
    <lineage>
        <taxon>Bacteria</taxon>
        <taxon>Bacillati</taxon>
        <taxon>Bacillota</taxon>
        <taxon>Bacilli</taxon>
        <taxon>Bacillales</taxon>
        <taxon>Caryophanaceae</taxon>
        <taxon>Solibacillus</taxon>
    </lineage>
</organism>
<evidence type="ECO:0000313" key="2">
    <source>
        <dbReference type="EMBL" id="MCH7323101.1"/>
    </source>
</evidence>
<protein>
    <submittedName>
        <fullName evidence="2">ROK family protein</fullName>
    </submittedName>
</protein>
<comment type="caution">
    <text evidence="2">The sequence shown here is derived from an EMBL/GenBank/DDBJ whole genome shotgun (WGS) entry which is preliminary data.</text>
</comment>
<dbReference type="Pfam" id="PF00480">
    <property type="entry name" value="ROK"/>
    <property type="match status" value="1"/>
</dbReference>